<dbReference type="AlphaFoldDB" id="A0A7C5L1M7"/>
<organism evidence="2">
    <name type="scientific">Aquifex aeolicus</name>
    <dbReference type="NCBI Taxonomy" id="63363"/>
    <lineage>
        <taxon>Bacteria</taxon>
        <taxon>Pseudomonadati</taxon>
        <taxon>Aquificota</taxon>
        <taxon>Aquificia</taxon>
        <taxon>Aquificales</taxon>
        <taxon>Aquificaceae</taxon>
        <taxon>Aquifex</taxon>
    </lineage>
</organism>
<dbReference type="EMBL" id="DRNB01000011">
    <property type="protein sequence ID" value="HHJ63364.1"/>
    <property type="molecule type" value="Genomic_DNA"/>
</dbReference>
<gene>
    <name evidence="2" type="ORF">ENJ61_00495</name>
</gene>
<dbReference type="Proteomes" id="UP000885792">
    <property type="component" value="Unassembled WGS sequence"/>
</dbReference>
<evidence type="ECO:0008006" key="3">
    <source>
        <dbReference type="Google" id="ProtNLM"/>
    </source>
</evidence>
<feature type="signal peptide" evidence="1">
    <location>
        <begin position="1"/>
        <end position="23"/>
    </location>
</feature>
<keyword evidence="1" id="KW-0732">Signal</keyword>
<dbReference type="PROSITE" id="PS51257">
    <property type="entry name" value="PROKAR_LIPOPROTEIN"/>
    <property type="match status" value="1"/>
</dbReference>
<feature type="chain" id="PRO_5027797045" description="Lipoprotein" evidence="1">
    <location>
        <begin position="24"/>
        <end position="188"/>
    </location>
</feature>
<protein>
    <recommendedName>
        <fullName evidence="3">Lipoprotein</fullName>
    </recommendedName>
</protein>
<comment type="caution">
    <text evidence="2">The sequence shown here is derived from an EMBL/GenBank/DDBJ whole genome shotgun (WGS) entry which is preliminary data.</text>
</comment>
<proteinExistence type="predicted"/>
<accession>A0A7C5L1M7</accession>
<sequence length="188" mass="21723">MKSLLGVLSLTLLLLSCAPKVERACGSVREVLDTYTLRKVPENFRIYGTFKYGPVKLPMLLAKFDSFYTVRVARTQNVRIERDRLCVEGKCYLLPVAPEDLIFGRVLSGREYSFCRGKLLMFRERMGVYEKLVIFEGGKLREMVIRNVRKKKSFKITFGDVREGGFFGELVFEMDGKRVKLLIEEVEI</sequence>
<name>A0A7C5L1M7_AQUAO</name>
<evidence type="ECO:0000256" key="1">
    <source>
        <dbReference type="SAM" id="SignalP"/>
    </source>
</evidence>
<reference evidence="2" key="1">
    <citation type="journal article" date="2020" name="mSystems">
        <title>Genome- and Community-Level Interaction Insights into Carbon Utilization and Element Cycling Functions of Hydrothermarchaeota in Hydrothermal Sediment.</title>
        <authorList>
            <person name="Zhou Z."/>
            <person name="Liu Y."/>
            <person name="Xu W."/>
            <person name="Pan J."/>
            <person name="Luo Z.H."/>
            <person name="Li M."/>
        </authorList>
    </citation>
    <scope>NUCLEOTIDE SEQUENCE [LARGE SCALE GENOMIC DNA]</scope>
    <source>
        <strain evidence="2">HyVt-501</strain>
    </source>
</reference>
<evidence type="ECO:0000313" key="2">
    <source>
        <dbReference type="EMBL" id="HHJ63364.1"/>
    </source>
</evidence>